<dbReference type="Ensembl" id="ENSONIT00000038736.1">
    <property type="protein sequence ID" value="ENSONIP00000055558.1"/>
    <property type="gene ID" value="ENSONIG00000035738.1"/>
</dbReference>
<organism evidence="2 3">
    <name type="scientific">Oreochromis niloticus</name>
    <name type="common">Nile tilapia</name>
    <name type="synonym">Tilapia nilotica</name>
    <dbReference type="NCBI Taxonomy" id="8128"/>
    <lineage>
        <taxon>Eukaryota</taxon>
        <taxon>Metazoa</taxon>
        <taxon>Chordata</taxon>
        <taxon>Craniata</taxon>
        <taxon>Vertebrata</taxon>
        <taxon>Euteleostomi</taxon>
        <taxon>Actinopterygii</taxon>
        <taxon>Neopterygii</taxon>
        <taxon>Teleostei</taxon>
        <taxon>Neoteleostei</taxon>
        <taxon>Acanthomorphata</taxon>
        <taxon>Ovalentaria</taxon>
        <taxon>Cichlomorphae</taxon>
        <taxon>Cichliformes</taxon>
        <taxon>Cichlidae</taxon>
        <taxon>African cichlids</taxon>
        <taxon>Pseudocrenilabrinae</taxon>
        <taxon>Oreochromini</taxon>
        <taxon>Oreochromis</taxon>
    </lineage>
</organism>
<evidence type="ECO:0000313" key="2">
    <source>
        <dbReference type="Ensembl" id="ENSONIP00000055558.1"/>
    </source>
</evidence>
<reference evidence="2" key="2">
    <citation type="submission" date="2025-08" db="UniProtKB">
        <authorList>
            <consortium name="Ensembl"/>
        </authorList>
    </citation>
    <scope>IDENTIFICATION</scope>
</reference>
<dbReference type="PANTHER" id="PTHR33444">
    <property type="entry name" value="SI:DKEY-19B23.12-RELATED"/>
    <property type="match status" value="1"/>
</dbReference>
<feature type="transmembrane region" description="Helical" evidence="1">
    <location>
        <begin position="126"/>
        <end position="146"/>
    </location>
</feature>
<dbReference type="Proteomes" id="UP000005207">
    <property type="component" value="Linkage group LG3"/>
</dbReference>
<dbReference type="AlphaFoldDB" id="A0A669D4R8"/>
<name>A0A669D4R8_ORENI</name>
<dbReference type="InterPro" id="IPR040350">
    <property type="entry name" value="TMEM272"/>
</dbReference>
<feature type="transmembrane region" description="Helical" evidence="1">
    <location>
        <begin position="55"/>
        <end position="73"/>
    </location>
</feature>
<dbReference type="GeneTree" id="ENSGT00990000204615"/>
<keyword evidence="1" id="KW-1133">Transmembrane helix</keyword>
<keyword evidence="1" id="KW-0472">Membrane</keyword>
<accession>A0A669D4R8</accession>
<keyword evidence="1" id="KW-0812">Transmembrane</keyword>
<feature type="transmembrane region" description="Helical" evidence="1">
    <location>
        <begin position="21"/>
        <end position="43"/>
    </location>
</feature>
<reference evidence="3" key="1">
    <citation type="submission" date="2012-01" db="EMBL/GenBank/DDBJ databases">
        <title>The Genome Sequence of Oreochromis niloticus (Nile Tilapia).</title>
        <authorList>
            <consortium name="Broad Institute Genome Assembly Team"/>
            <consortium name="Broad Institute Sequencing Platform"/>
            <person name="Di Palma F."/>
            <person name="Johnson J."/>
            <person name="Lander E.S."/>
            <person name="Lindblad-Toh K."/>
        </authorList>
    </citation>
    <scope>NUCLEOTIDE SEQUENCE [LARGE SCALE GENOMIC DNA]</scope>
</reference>
<dbReference type="PANTHER" id="PTHR33444:SF2">
    <property type="entry name" value="MARVEL DOMAIN-CONTAINING PROTEIN"/>
    <property type="match status" value="1"/>
</dbReference>
<proteinExistence type="predicted"/>
<sequence>MFDFYPGIMLDSNRSQHICGPWAIILNCTLVIFDIIFVAQGVVGLVYCNDCPRQPFIPVYLCFFILIPILLALSSCYNCCNIVLCSVAIIFYVCWFITGNVMIYSIYEPNYNKNTTKADPYCNQTLYLFAFWSTNLTYILLGALFLSYCCCKHREADDDNDTQRLLRG</sequence>
<feature type="transmembrane region" description="Helical" evidence="1">
    <location>
        <begin position="80"/>
        <end position="106"/>
    </location>
</feature>
<protein>
    <submittedName>
        <fullName evidence="2">Uncharacterized protein</fullName>
    </submittedName>
</protein>
<evidence type="ECO:0000256" key="1">
    <source>
        <dbReference type="SAM" id="Phobius"/>
    </source>
</evidence>
<keyword evidence="3" id="KW-1185">Reference proteome</keyword>
<dbReference type="OMA" id="VCWFITG"/>
<reference evidence="2" key="3">
    <citation type="submission" date="2025-09" db="UniProtKB">
        <authorList>
            <consortium name="Ensembl"/>
        </authorList>
    </citation>
    <scope>IDENTIFICATION</scope>
</reference>
<dbReference type="InParanoid" id="A0A669D4R8"/>
<evidence type="ECO:0000313" key="3">
    <source>
        <dbReference type="Proteomes" id="UP000005207"/>
    </source>
</evidence>